<evidence type="ECO:0000259" key="16">
    <source>
        <dbReference type="Pfam" id="PF02932"/>
    </source>
</evidence>
<keyword evidence="3 13" id="KW-0812">Transmembrane</keyword>
<evidence type="ECO:0000256" key="8">
    <source>
        <dbReference type="ARBA" id="ARBA00023136"/>
    </source>
</evidence>
<dbReference type="Proteomes" id="UP000694549">
    <property type="component" value="Unplaced"/>
</dbReference>
<comment type="subcellular location">
    <subcellularLocation>
        <location evidence="12">Synaptic cell membrane</location>
        <topology evidence="12">Multi-pass membrane protein</topology>
    </subcellularLocation>
</comment>
<feature type="compositionally biased region" description="Low complexity" evidence="14">
    <location>
        <begin position="83"/>
        <end position="96"/>
    </location>
</feature>
<protein>
    <submittedName>
        <fullName evidence="17">Glycine receptor alpha 4 (pseudogene)</fullName>
    </submittedName>
</protein>
<evidence type="ECO:0000256" key="9">
    <source>
        <dbReference type="ARBA" id="ARBA00023173"/>
    </source>
</evidence>
<evidence type="ECO:0000256" key="5">
    <source>
        <dbReference type="ARBA" id="ARBA00022989"/>
    </source>
</evidence>
<dbReference type="SUPFAM" id="SSF90112">
    <property type="entry name" value="Neurotransmitter-gated ion-channel transmembrane pore"/>
    <property type="match status" value="1"/>
</dbReference>
<dbReference type="Ensembl" id="ENSAZOT00000006209.1">
    <property type="protein sequence ID" value="ENSAZOP00000005803.1"/>
    <property type="gene ID" value="ENSAZOG00000003692.1"/>
</dbReference>
<keyword evidence="6" id="KW-0770">Synapse</keyword>
<keyword evidence="18" id="KW-1185">Reference proteome</keyword>
<keyword evidence="9" id="KW-0869">Chloride channel</keyword>
<evidence type="ECO:0000256" key="4">
    <source>
        <dbReference type="ARBA" id="ARBA00022729"/>
    </source>
</evidence>
<dbReference type="Gene3D" id="2.70.170.10">
    <property type="entry name" value="Neurotransmitter-gated ion-channel ligand-binding domain"/>
    <property type="match status" value="1"/>
</dbReference>
<dbReference type="InterPro" id="IPR006202">
    <property type="entry name" value="Neur_chan_lig-bd"/>
</dbReference>
<organism evidence="17 18">
    <name type="scientific">Anas zonorhyncha</name>
    <name type="common">Eastern spot-billed duck</name>
    <dbReference type="NCBI Taxonomy" id="75864"/>
    <lineage>
        <taxon>Eukaryota</taxon>
        <taxon>Metazoa</taxon>
        <taxon>Chordata</taxon>
        <taxon>Craniata</taxon>
        <taxon>Vertebrata</taxon>
        <taxon>Euteleostomi</taxon>
        <taxon>Archelosauria</taxon>
        <taxon>Archosauria</taxon>
        <taxon>Dinosauria</taxon>
        <taxon>Saurischia</taxon>
        <taxon>Theropoda</taxon>
        <taxon>Coelurosauria</taxon>
        <taxon>Aves</taxon>
        <taxon>Neognathae</taxon>
        <taxon>Galloanserae</taxon>
        <taxon>Anseriformes</taxon>
        <taxon>Anatidae</taxon>
        <taxon>Anatinae</taxon>
        <taxon>Anas</taxon>
    </lineage>
</organism>
<evidence type="ECO:0000256" key="14">
    <source>
        <dbReference type="SAM" id="MobiDB-lite"/>
    </source>
</evidence>
<dbReference type="PRINTS" id="PR00253">
    <property type="entry name" value="GABAARECEPTR"/>
</dbReference>
<dbReference type="Pfam" id="PF02931">
    <property type="entry name" value="Neur_chan_LBD"/>
    <property type="match status" value="1"/>
</dbReference>
<dbReference type="PANTHER" id="PTHR18945">
    <property type="entry name" value="NEUROTRANSMITTER GATED ION CHANNEL"/>
    <property type="match status" value="1"/>
</dbReference>
<dbReference type="InterPro" id="IPR018000">
    <property type="entry name" value="Neurotransmitter_ion_chnl_CS"/>
</dbReference>
<keyword evidence="4" id="KW-0732">Signal</keyword>
<dbReference type="SUPFAM" id="SSF63712">
    <property type="entry name" value="Nicotinic receptor ligand binding domain-like"/>
    <property type="match status" value="2"/>
</dbReference>
<feature type="transmembrane region" description="Helical" evidence="13">
    <location>
        <begin position="436"/>
        <end position="459"/>
    </location>
</feature>
<feature type="transmembrane region" description="Helical" evidence="13">
    <location>
        <begin position="373"/>
        <end position="395"/>
    </location>
</feature>
<evidence type="ECO:0000256" key="6">
    <source>
        <dbReference type="ARBA" id="ARBA00023018"/>
    </source>
</evidence>
<dbReference type="GO" id="GO:0034707">
    <property type="term" value="C:chloride channel complex"/>
    <property type="evidence" value="ECO:0007669"/>
    <property type="project" value="UniProtKB-KW"/>
</dbReference>
<proteinExistence type="inferred from homology"/>
<reference evidence="17" key="2">
    <citation type="submission" date="2025-09" db="UniProtKB">
        <authorList>
            <consortium name="Ensembl"/>
        </authorList>
    </citation>
    <scope>IDENTIFICATION</scope>
</reference>
<keyword evidence="10" id="KW-0868">Chloride</keyword>
<dbReference type="PROSITE" id="PS00236">
    <property type="entry name" value="NEUROTR_ION_CHANNEL"/>
    <property type="match status" value="1"/>
</dbReference>
<keyword evidence="1 13" id="KW-0813">Transport</keyword>
<evidence type="ECO:0000256" key="10">
    <source>
        <dbReference type="ARBA" id="ARBA00023214"/>
    </source>
</evidence>
<dbReference type="Pfam" id="PF02932">
    <property type="entry name" value="Neur_chan_memb"/>
    <property type="match status" value="1"/>
</dbReference>
<feature type="region of interest" description="Disordered" evidence="14">
    <location>
        <begin position="77"/>
        <end position="99"/>
    </location>
</feature>
<dbReference type="GO" id="GO:0005230">
    <property type="term" value="F:extracellular ligand-gated monoatomic ion channel activity"/>
    <property type="evidence" value="ECO:0007669"/>
    <property type="project" value="InterPro"/>
</dbReference>
<evidence type="ECO:0000256" key="7">
    <source>
        <dbReference type="ARBA" id="ARBA00023065"/>
    </source>
</evidence>
<name>A0A8B9UBU3_9AVES</name>
<keyword evidence="2" id="KW-1003">Cell membrane</keyword>
<dbReference type="InterPro" id="IPR036719">
    <property type="entry name" value="Neuro-gated_channel_TM_sf"/>
</dbReference>
<dbReference type="InterPro" id="IPR006029">
    <property type="entry name" value="Neurotrans-gated_channel_TM"/>
</dbReference>
<dbReference type="AlphaFoldDB" id="A0A8B9UBU3"/>
<keyword evidence="8 13" id="KW-0472">Membrane</keyword>
<dbReference type="InterPro" id="IPR006028">
    <property type="entry name" value="GABAA/Glycine_rcpt"/>
</dbReference>
<evidence type="ECO:0000259" key="15">
    <source>
        <dbReference type="Pfam" id="PF02931"/>
    </source>
</evidence>
<feature type="domain" description="Neurotransmitter-gated ion-channel transmembrane" evidence="16">
    <location>
        <begin position="378"/>
        <end position="472"/>
    </location>
</feature>
<keyword evidence="11 13" id="KW-0407">Ion channel</keyword>
<reference evidence="17" key="1">
    <citation type="submission" date="2025-08" db="UniProtKB">
        <authorList>
            <consortium name="Ensembl"/>
        </authorList>
    </citation>
    <scope>IDENTIFICATION</scope>
</reference>
<dbReference type="Gene3D" id="1.20.58.390">
    <property type="entry name" value="Neurotransmitter-gated ion-channel transmembrane domain"/>
    <property type="match status" value="1"/>
</dbReference>
<keyword evidence="7 13" id="KW-0406">Ion transport</keyword>
<dbReference type="GO" id="GO:0097060">
    <property type="term" value="C:synaptic membrane"/>
    <property type="evidence" value="ECO:0007669"/>
    <property type="project" value="UniProtKB-SubCell"/>
</dbReference>
<dbReference type="FunFam" id="1.20.58.390:FF:000003">
    <property type="entry name" value="Glycine receptor alpha 2 subunit"/>
    <property type="match status" value="1"/>
</dbReference>
<dbReference type="InterPro" id="IPR036734">
    <property type="entry name" value="Neur_chan_lig-bd_sf"/>
</dbReference>
<dbReference type="InterPro" id="IPR006201">
    <property type="entry name" value="Neur_channel"/>
</dbReference>
<evidence type="ECO:0000256" key="2">
    <source>
        <dbReference type="ARBA" id="ARBA00022475"/>
    </source>
</evidence>
<evidence type="ECO:0000256" key="12">
    <source>
        <dbReference type="ARBA" id="ARBA00034099"/>
    </source>
</evidence>
<evidence type="ECO:0000256" key="3">
    <source>
        <dbReference type="ARBA" id="ARBA00022692"/>
    </source>
</evidence>
<dbReference type="PRINTS" id="PR00252">
    <property type="entry name" value="NRIONCHANNEL"/>
</dbReference>
<sequence>MSPSDFLDKLMGRTSGYDARIRPNFKGPPVNVTCNIFINSFGSVTETTMVRGSPGAPLPGVLSRGARGARCSQGVLQAVPRRSSSSPPSSSSSSSSLCPADAVPLPQDYRVNVFLRQQWNDPRLAYREYPDDSLDLDPSMLDSIWKPDLFFANEKGANFHEVTTDNKLLRIFKNGNVLYSIRLTLILSCPMDLKNFPMDIQTCTMQLESCEHLVQSVIHPIPSHPIPSHPIPSHPIPSHPIPSHPISLLLGEVRVQEGPFGARVDGCTSPCPTAPSVASPVGYTMNDLIFEWLEEQEAVQVAEGLTLPQFILRDEKDLGYCTKYYNTGQRPGDPPAAPRHGTGPPSPIGAVCSPAGKFTCIEVKFHLERQMGYYLIQMYIPSLLIVILSWVSFWINMDAAPARVGLGITTVLTMTTQSAGSRASLPKVSYVKAIDIWMAVCLLFVFAALLEYAAVNFVSRQHKEFMRLRRRQRRQRMVSASPPLPPHPRGLPSPCLWGCPLRHLAAPWARSPSARPQTPEHFPAPWG</sequence>
<evidence type="ECO:0000313" key="18">
    <source>
        <dbReference type="Proteomes" id="UP000694549"/>
    </source>
</evidence>
<evidence type="ECO:0000313" key="17">
    <source>
        <dbReference type="Ensembl" id="ENSAZOP00000005803.1"/>
    </source>
</evidence>
<feature type="domain" description="Neurotransmitter-gated ion-channel ligand-binding" evidence="15">
    <location>
        <begin position="107"/>
        <end position="217"/>
    </location>
</feature>
<evidence type="ECO:0000256" key="13">
    <source>
        <dbReference type="RuleBase" id="RU000687"/>
    </source>
</evidence>
<accession>A0A8B9UBU3</accession>
<keyword evidence="5 13" id="KW-1133">Transmembrane helix</keyword>
<dbReference type="InterPro" id="IPR038050">
    <property type="entry name" value="Neuro_actylchol_rec"/>
</dbReference>
<dbReference type="GO" id="GO:0005254">
    <property type="term" value="F:chloride channel activity"/>
    <property type="evidence" value="ECO:0007669"/>
    <property type="project" value="UniProtKB-KW"/>
</dbReference>
<evidence type="ECO:0000256" key="1">
    <source>
        <dbReference type="ARBA" id="ARBA00022448"/>
    </source>
</evidence>
<evidence type="ECO:0000256" key="11">
    <source>
        <dbReference type="ARBA" id="ARBA00023303"/>
    </source>
</evidence>
<comment type="similarity">
    <text evidence="13">Belongs to the ligand-gated ion channel (TC 1.A.9) family.</text>
</comment>
<dbReference type="GO" id="GO:0004888">
    <property type="term" value="F:transmembrane signaling receptor activity"/>
    <property type="evidence" value="ECO:0007669"/>
    <property type="project" value="InterPro"/>
</dbReference>
<comment type="caution">
    <text evidence="13">Lacks conserved residue(s) required for the propagation of feature annotation.</text>
</comment>